<evidence type="ECO:0000313" key="2">
    <source>
        <dbReference type="EMBL" id="GGM46874.1"/>
    </source>
</evidence>
<comment type="caution">
    <text evidence="2">The sequence shown here is derived from an EMBL/GenBank/DDBJ whole genome shotgun (WGS) entry which is preliminary data.</text>
</comment>
<dbReference type="AlphaFoldDB" id="A0A917TZT0"/>
<accession>A0A917TZT0</accession>
<keyword evidence="3" id="KW-1185">Reference proteome</keyword>
<organism evidence="2 3">
    <name type="scientific">Micromonospora sonchi</name>
    <dbReference type="NCBI Taxonomy" id="1763543"/>
    <lineage>
        <taxon>Bacteria</taxon>
        <taxon>Bacillati</taxon>
        <taxon>Actinomycetota</taxon>
        <taxon>Actinomycetes</taxon>
        <taxon>Micromonosporales</taxon>
        <taxon>Micromonosporaceae</taxon>
        <taxon>Micromonospora</taxon>
    </lineage>
</organism>
<gene>
    <name evidence="2" type="ORF">GCM10011608_34520</name>
</gene>
<dbReference type="PROSITE" id="PS51664">
    <property type="entry name" value="YCAO"/>
    <property type="match status" value="1"/>
</dbReference>
<reference evidence="2" key="2">
    <citation type="submission" date="2020-09" db="EMBL/GenBank/DDBJ databases">
        <authorList>
            <person name="Sun Q."/>
            <person name="Zhou Y."/>
        </authorList>
    </citation>
    <scope>NUCLEOTIDE SEQUENCE</scope>
    <source>
        <strain evidence="2">CGMCC 4.7312</strain>
    </source>
</reference>
<protein>
    <recommendedName>
        <fullName evidence="1">YcaO domain-containing protein</fullName>
    </recommendedName>
</protein>
<dbReference type="NCBIfam" id="TIGR03882">
    <property type="entry name" value="cyclo_dehyd_2"/>
    <property type="match status" value="1"/>
</dbReference>
<feature type="domain" description="YcaO" evidence="1">
    <location>
        <begin position="420"/>
        <end position="726"/>
    </location>
</feature>
<reference evidence="2" key="1">
    <citation type="journal article" date="2014" name="Int. J. Syst. Evol. Microbiol.">
        <title>Complete genome sequence of Corynebacterium casei LMG S-19264T (=DSM 44701T), isolated from a smear-ripened cheese.</title>
        <authorList>
            <consortium name="US DOE Joint Genome Institute (JGI-PGF)"/>
            <person name="Walter F."/>
            <person name="Albersmeier A."/>
            <person name="Kalinowski J."/>
            <person name="Ruckert C."/>
        </authorList>
    </citation>
    <scope>NUCLEOTIDE SEQUENCE</scope>
    <source>
        <strain evidence="2">CGMCC 4.7312</strain>
    </source>
</reference>
<dbReference type="InterPro" id="IPR003776">
    <property type="entry name" value="YcaO-like_dom"/>
</dbReference>
<dbReference type="Proteomes" id="UP000608890">
    <property type="component" value="Unassembled WGS sequence"/>
</dbReference>
<dbReference type="EMBL" id="BMNB01000015">
    <property type="protein sequence ID" value="GGM46874.1"/>
    <property type="molecule type" value="Genomic_DNA"/>
</dbReference>
<proteinExistence type="predicted"/>
<evidence type="ECO:0000259" key="1">
    <source>
        <dbReference type="PROSITE" id="PS51664"/>
    </source>
</evidence>
<name>A0A917TZT0_9ACTN</name>
<sequence length="726" mass="76389">MTVNVDAIGAQMSVLPDAGETLGTRPKLRHDVVFLDAPTGAYLRGPDSAFLIKGKTAFRWLTSLSPYLTGEHTLAKLTEALEPAQRQTVLTLVRALIARGFAKDVGDRTELAEPLARRFAAQIEFVDHFADDPTGRFLRFHHARVALGGGGAALLAAARGLLRNGCLTLDLYPDDDPQRYAEALRPDLAELRADGLPTAVTVHAGPVTAAGADAVVYCTGPSGLARLAELSRACHRDGPLLVPVIWDDDRAVVGPTVTAGQTPCWLCAQLRLTAAADPAASAEFWRHLAVGAEAGAPGNLPEVTGRMLGNAAAFELFRVLTGALAPDTAAGVLLLDATTLESTRERVLPHPACPVCRHVEVPAVEPSDGSDDETYQRAEVLVAPNAGVFTRFVDDPLEQAPLKTARLRLPGRRGPREVSAFDVHTVMGARLAAYRAAVRDHVARYADPTGAVTAAAAELRERGEHPVPWTQLDTAVGGPPDDPRRRWLPATVLGREERVWVPAALALPTTGRGAEDWVEPTVAGAAVAATLDGVIDQGLADALAYHALISAIRGRSGLRSVSEEDLVRDDDTAFVVKAAHRFGCRLSVLSLAGAEPAHAVLAVAELPGGDRQWALAGGFDPVATRLAAALDAVGRVQVRHFEGIDADLGDPVLRDFDPATLITGITTTGVTGAGAPAGTGRAAVLAALAARSIDALLVETTTRDIRASGAFRSGVVLLRHHGRTAD</sequence>
<evidence type="ECO:0000313" key="3">
    <source>
        <dbReference type="Proteomes" id="UP000608890"/>
    </source>
</evidence>
<dbReference type="Gene3D" id="3.40.50.720">
    <property type="entry name" value="NAD(P)-binding Rossmann-like Domain"/>
    <property type="match status" value="1"/>
</dbReference>
<dbReference type="InterPro" id="IPR022291">
    <property type="entry name" value="Bacteriocin_synth_cyclodeHase"/>
</dbReference>